<feature type="transmembrane region" description="Helical" evidence="6">
    <location>
        <begin position="191"/>
        <end position="207"/>
    </location>
</feature>
<dbReference type="RefSeq" id="WP_202076190.1">
    <property type="nucleotide sequence ID" value="NZ_WNXQ01000009.1"/>
</dbReference>
<name>A0A844WEM4_9RHOB</name>
<feature type="domain" description="DNA translocase FtsK 4TM region" evidence="7">
    <location>
        <begin position="21"/>
        <end position="184"/>
    </location>
</feature>
<protein>
    <recommendedName>
        <fullName evidence="7">DNA translocase FtsK 4TM region domain-containing protein</fullName>
    </recommendedName>
</protein>
<keyword evidence="9" id="KW-1185">Reference proteome</keyword>
<dbReference type="Pfam" id="PF13491">
    <property type="entry name" value="FtsK_4TM"/>
    <property type="match status" value="1"/>
</dbReference>
<accession>A0A844WEM4</accession>
<feature type="transmembrane region" description="Helical" evidence="6">
    <location>
        <begin position="72"/>
        <end position="95"/>
    </location>
</feature>
<keyword evidence="5 6" id="KW-0472">Membrane</keyword>
<evidence type="ECO:0000256" key="2">
    <source>
        <dbReference type="ARBA" id="ARBA00022475"/>
    </source>
</evidence>
<evidence type="ECO:0000313" key="8">
    <source>
        <dbReference type="EMBL" id="MWB79182.1"/>
    </source>
</evidence>
<feature type="transmembrane region" description="Helical" evidence="6">
    <location>
        <begin position="107"/>
        <end position="128"/>
    </location>
</feature>
<keyword evidence="4 6" id="KW-1133">Transmembrane helix</keyword>
<reference evidence="8 9" key="1">
    <citation type="submission" date="2019-11" db="EMBL/GenBank/DDBJ databases">
        <title>Pseudooceanicola pacifica sp. nov., isolated from deep-sea sediment of the Pacific Ocean.</title>
        <authorList>
            <person name="Lyu L."/>
        </authorList>
    </citation>
    <scope>NUCLEOTIDE SEQUENCE [LARGE SCALE GENOMIC DNA]</scope>
    <source>
        <strain evidence="8 9">216_PA32_1</strain>
    </source>
</reference>
<evidence type="ECO:0000256" key="1">
    <source>
        <dbReference type="ARBA" id="ARBA00004651"/>
    </source>
</evidence>
<evidence type="ECO:0000256" key="4">
    <source>
        <dbReference type="ARBA" id="ARBA00022989"/>
    </source>
</evidence>
<evidence type="ECO:0000256" key="5">
    <source>
        <dbReference type="ARBA" id="ARBA00023136"/>
    </source>
</evidence>
<comment type="subcellular location">
    <subcellularLocation>
        <location evidence="1">Cell membrane</location>
        <topology evidence="1">Multi-pass membrane protein</topology>
    </subcellularLocation>
</comment>
<dbReference type="EMBL" id="WNXQ01000009">
    <property type="protein sequence ID" value="MWB79182.1"/>
    <property type="molecule type" value="Genomic_DNA"/>
</dbReference>
<evidence type="ECO:0000256" key="3">
    <source>
        <dbReference type="ARBA" id="ARBA00022692"/>
    </source>
</evidence>
<feature type="transmembrane region" description="Helical" evidence="6">
    <location>
        <begin position="27"/>
        <end position="46"/>
    </location>
</feature>
<feature type="non-terminal residue" evidence="8">
    <location>
        <position position="247"/>
    </location>
</feature>
<organism evidence="8 9">
    <name type="scientific">Pseudooceanicola pacificus</name>
    <dbReference type="NCBI Taxonomy" id="2676438"/>
    <lineage>
        <taxon>Bacteria</taxon>
        <taxon>Pseudomonadati</taxon>
        <taxon>Pseudomonadota</taxon>
        <taxon>Alphaproteobacteria</taxon>
        <taxon>Rhodobacterales</taxon>
        <taxon>Paracoccaceae</taxon>
        <taxon>Pseudooceanicola</taxon>
    </lineage>
</organism>
<keyword evidence="3 6" id="KW-0812">Transmembrane</keyword>
<keyword evidence="2" id="KW-1003">Cell membrane</keyword>
<gene>
    <name evidence="8" type="ORF">GLS40_14170</name>
</gene>
<sequence length="247" mass="26593">MAYQARNRDPLFDSDMQAAIERRGKELAGVLLMVLGALMMLSFWSYSPDDPSWMSATDAPVQNWLGRIGAGLAAPVFMVVGWGGWALAFLVFGWGLRFATHNGEDRLVSRLIFAPVLIAVVSLFAATLTAGDAWSHSFGLGGLFGDTVLGTVIGVAPDGSVGMSTLSLGVGLGMMVLGLFVLGFTRWELGYLARYALYLAVVAYVWAMRTFVRAVNGSYAAAAAMRARSRERAERRRAEAAEVAALR</sequence>
<comment type="caution">
    <text evidence="8">The sequence shown here is derived from an EMBL/GenBank/DDBJ whole genome shotgun (WGS) entry which is preliminary data.</text>
</comment>
<dbReference type="Proteomes" id="UP000443843">
    <property type="component" value="Unassembled WGS sequence"/>
</dbReference>
<proteinExistence type="predicted"/>
<dbReference type="InterPro" id="IPR025199">
    <property type="entry name" value="FtsK_4TM"/>
</dbReference>
<dbReference type="AlphaFoldDB" id="A0A844WEM4"/>
<evidence type="ECO:0000256" key="6">
    <source>
        <dbReference type="SAM" id="Phobius"/>
    </source>
</evidence>
<evidence type="ECO:0000259" key="7">
    <source>
        <dbReference type="Pfam" id="PF13491"/>
    </source>
</evidence>
<evidence type="ECO:0000313" key="9">
    <source>
        <dbReference type="Proteomes" id="UP000443843"/>
    </source>
</evidence>
<feature type="transmembrane region" description="Helical" evidence="6">
    <location>
        <begin position="168"/>
        <end position="185"/>
    </location>
</feature>
<dbReference type="GO" id="GO:0005886">
    <property type="term" value="C:plasma membrane"/>
    <property type="evidence" value="ECO:0007669"/>
    <property type="project" value="UniProtKB-SubCell"/>
</dbReference>